<name>A0A9X2Y162_9BACT</name>
<keyword evidence="1" id="KW-0732">Signal</keyword>
<accession>A0A9X2Y162</accession>
<gene>
    <name evidence="3" type="ORF">OCK74_25940</name>
</gene>
<reference evidence="3" key="1">
    <citation type="submission" date="2022-09" db="EMBL/GenBank/DDBJ databases">
        <authorList>
            <person name="Yuan C."/>
            <person name="Ke Z."/>
        </authorList>
    </citation>
    <scope>NUCLEOTIDE SEQUENCE</scope>
    <source>
        <strain evidence="3">LB-8</strain>
    </source>
</reference>
<dbReference type="SUPFAM" id="SSF69318">
    <property type="entry name" value="Integrin alpha N-terminal domain"/>
    <property type="match status" value="3"/>
</dbReference>
<reference evidence="3" key="2">
    <citation type="submission" date="2023-04" db="EMBL/GenBank/DDBJ databases">
        <title>Paracnuella aquatica gen. nov., sp. nov., a member of the family Chitinophagaceae isolated from a hot spring.</title>
        <authorList>
            <person name="Wang C."/>
        </authorList>
    </citation>
    <scope>NUCLEOTIDE SEQUENCE</scope>
    <source>
        <strain evidence="3">LB-8</strain>
    </source>
</reference>
<dbReference type="Pfam" id="PF13517">
    <property type="entry name" value="FG-GAP_3"/>
    <property type="match status" value="4"/>
</dbReference>
<dbReference type="AlphaFoldDB" id="A0A9X2Y162"/>
<dbReference type="InterPro" id="IPR013517">
    <property type="entry name" value="FG-GAP"/>
</dbReference>
<dbReference type="InterPro" id="IPR028994">
    <property type="entry name" value="Integrin_alpha_N"/>
</dbReference>
<evidence type="ECO:0000313" key="4">
    <source>
        <dbReference type="Proteomes" id="UP001155483"/>
    </source>
</evidence>
<evidence type="ECO:0000256" key="1">
    <source>
        <dbReference type="ARBA" id="ARBA00022729"/>
    </source>
</evidence>
<dbReference type="Proteomes" id="UP001155483">
    <property type="component" value="Unassembled WGS sequence"/>
</dbReference>
<dbReference type="PANTHER" id="PTHR16026:SF0">
    <property type="entry name" value="CARTILAGE ACIDIC PROTEIN 1"/>
    <property type="match status" value="1"/>
</dbReference>
<dbReference type="Gene3D" id="2.130.10.130">
    <property type="entry name" value="Integrin alpha, N-terminal"/>
    <property type="match status" value="4"/>
</dbReference>
<dbReference type="InterPro" id="IPR027039">
    <property type="entry name" value="Crtac1"/>
</dbReference>
<dbReference type="PROSITE" id="PS51257">
    <property type="entry name" value="PROKAR_LIPOPROTEIN"/>
    <property type="match status" value="1"/>
</dbReference>
<proteinExistence type="predicted"/>
<feature type="domain" description="ASPIC/UnbV" evidence="2">
    <location>
        <begin position="525"/>
        <end position="589"/>
    </location>
</feature>
<dbReference type="RefSeq" id="WP_279300024.1">
    <property type="nucleotide sequence ID" value="NZ_JAOTIF010000038.1"/>
</dbReference>
<sequence>MKIPVYLSIILILCSCQKQPSKPLFQLMEHTGIDFANNIHNTKEFNIFVYRNFYNGGGAAIGDINNDGLADVFFTANMGSNKLYLNKGNFQFQDITANAGFTNNGKWGTGVVFADVNGDGWLDIYVCNSGYQKGISNENELYINNHDLTFTESAKEYGLNESGYTTHAAFFDYDLDGDLDCYILKNSFIPVNTLNYANKREVRAEDWPVADFLKGGGDKLLRNDNGRFTDVSQQAHIYGSLIGFGLGVTIGDVNGDNYPDIYISNDFFERDYLYLNQKNGTFKEDLVNCMQHISNFSMGADIGDINNDGYPDIFTTDMLPDDDYRLRTTTSFETYETNQIKIRSGFYNQYMQNTLQVNNRAGKFLETGFFSGVAASDWSWGGLMLDADNDGLLDIFVANGIYHDMTDQDFIDFFADEIIQRMVMTGKKEEIDEIINKMPSQPLPNKMFRNLDSLRFSDQSAAWGLNQPSFSNGAAYGDLDNDGDLDLVVNNVNQKAFVYKNNSREQQGNDYIGFLLRGTAPNTFAVGSTIKVYAGKEILSREIMPNRGFQSSVDYKTIIGLGKHTAIDSVVITWPDRSMFKMTAPQKNKVHLVKQTADGVIQVSNHIPGSGTAAGFVQSGAHVLFDSVQNNFEKHQEDQYADFYNERNIPEMLSREGPKAAVGDVNGDGWDDVYICGAAGQAGQLYLQTAKGFEKKHVPVFERHALFEDVTALFFDADGDKDLDLFVGSGGNHMPAQGREYQDRLYINDGKGNFEIDVNALPFSGMNTSVVAANDFDGDGDLDLFVGSRSVPQNYGMSPQSHLYVNNGHGNFTDVTKTMGSSLAYIGMVTGAAWVDVTGDKREDLVIVGEWMAPHVFTFQNNSFKEVSTNLQNLHGWWQTVAAADLDGDGDQDLVMGNIGENFYLKPDATHPVKLWMNDFDANGAVEKIITRTINERDMPVFLKREVTEQVVSLRKQNLRHADFAKRSIQELFKENVLSQSIVKQFNDASTIVAFNEGKGNFSIQKLPLMVQLSSVNAINISDINNDGKPDLIMGGNKLGLLPQFSRLDASFGHVLLNKGKRTFQYLSTIESGVEVTGEVRDIVEVKGKDKHYWLWLRNNEKPEMFVRKKDTPSKQL</sequence>
<evidence type="ECO:0000313" key="3">
    <source>
        <dbReference type="EMBL" id="MCU7552587.1"/>
    </source>
</evidence>
<keyword evidence="4" id="KW-1185">Reference proteome</keyword>
<dbReference type="InterPro" id="IPR011519">
    <property type="entry name" value="UnbV_ASPIC"/>
</dbReference>
<dbReference type="PANTHER" id="PTHR16026">
    <property type="entry name" value="CARTILAGE ACIDIC PROTEIN 1"/>
    <property type="match status" value="1"/>
</dbReference>
<comment type="caution">
    <text evidence="3">The sequence shown here is derived from an EMBL/GenBank/DDBJ whole genome shotgun (WGS) entry which is preliminary data.</text>
</comment>
<evidence type="ECO:0000259" key="2">
    <source>
        <dbReference type="Pfam" id="PF07593"/>
    </source>
</evidence>
<organism evidence="3 4">
    <name type="scientific">Paraflavisolibacter caeni</name>
    <dbReference type="NCBI Taxonomy" id="2982496"/>
    <lineage>
        <taxon>Bacteria</taxon>
        <taxon>Pseudomonadati</taxon>
        <taxon>Bacteroidota</taxon>
        <taxon>Chitinophagia</taxon>
        <taxon>Chitinophagales</taxon>
        <taxon>Chitinophagaceae</taxon>
        <taxon>Paraflavisolibacter</taxon>
    </lineage>
</organism>
<dbReference type="EMBL" id="JAOTIF010000038">
    <property type="protein sequence ID" value="MCU7552587.1"/>
    <property type="molecule type" value="Genomic_DNA"/>
</dbReference>
<dbReference type="Pfam" id="PF07593">
    <property type="entry name" value="UnbV_ASPIC"/>
    <property type="match status" value="1"/>
</dbReference>
<protein>
    <submittedName>
        <fullName evidence="3">VCBS repeat-containing protein</fullName>
    </submittedName>
</protein>